<comment type="similarity">
    <text evidence="3">Belongs to the D-isomer specific 2-hydroxyacid dehydrogenase family.</text>
</comment>
<dbReference type="PANTHER" id="PTHR10996:SF178">
    <property type="entry name" value="2-HYDROXYACID DEHYDROGENASE YGL185C-RELATED"/>
    <property type="match status" value="1"/>
</dbReference>
<dbReference type="Pfam" id="PF00389">
    <property type="entry name" value="2-Hacid_dh"/>
    <property type="match status" value="1"/>
</dbReference>
<name>A0ABX6P9X7_9BURK</name>
<dbReference type="PANTHER" id="PTHR10996">
    <property type="entry name" value="2-HYDROXYACID DEHYDROGENASE-RELATED"/>
    <property type="match status" value="1"/>
</dbReference>
<keyword evidence="2" id="KW-0520">NAD</keyword>
<evidence type="ECO:0000259" key="5">
    <source>
        <dbReference type="Pfam" id="PF02826"/>
    </source>
</evidence>
<protein>
    <submittedName>
        <fullName evidence="6">Hydroxyacid dehydrogenase</fullName>
    </submittedName>
</protein>
<dbReference type="Pfam" id="PF02826">
    <property type="entry name" value="2-Hacid_dh_C"/>
    <property type="match status" value="1"/>
</dbReference>
<dbReference type="InterPro" id="IPR036291">
    <property type="entry name" value="NAD(P)-bd_dom_sf"/>
</dbReference>
<dbReference type="Gene3D" id="3.40.50.720">
    <property type="entry name" value="NAD(P)-binding Rossmann-like Domain"/>
    <property type="match status" value="2"/>
</dbReference>
<evidence type="ECO:0000256" key="3">
    <source>
        <dbReference type="RuleBase" id="RU003719"/>
    </source>
</evidence>
<reference evidence="6 7" key="1">
    <citation type="submission" date="2020-05" db="EMBL/GenBank/DDBJ databases">
        <title>Ramlibacter rhizophilus sp. nov., isolated from rhizosphere soil of national flower Mugunghwa from South Korea.</title>
        <authorList>
            <person name="Zheng-Fei Y."/>
            <person name="Huan T."/>
        </authorList>
    </citation>
    <scope>NUCLEOTIDE SEQUENCE [LARGE SCALE GENOMIC DNA]</scope>
    <source>
        <strain evidence="6 7">H242</strain>
    </source>
</reference>
<keyword evidence="1 3" id="KW-0560">Oxidoreductase</keyword>
<evidence type="ECO:0000256" key="1">
    <source>
        <dbReference type="ARBA" id="ARBA00023002"/>
    </source>
</evidence>
<dbReference type="SUPFAM" id="SSF52283">
    <property type="entry name" value="Formate/glycerate dehydrogenase catalytic domain-like"/>
    <property type="match status" value="1"/>
</dbReference>
<dbReference type="EMBL" id="CP053418">
    <property type="protein sequence ID" value="QJW85741.1"/>
    <property type="molecule type" value="Genomic_DNA"/>
</dbReference>
<dbReference type="InterPro" id="IPR006139">
    <property type="entry name" value="D-isomer_2_OHA_DH_cat_dom"/>
</dbReference>
<evidence type="ECO:0000313" key="7">
    <source>
        <dbReference type="Proteomes" id="UP000500826"/>
    </source>
</evidence>
<evidence type="ECO:0000259" key="4">
    <source>
        <dbReference type="Pfam" id="PF00389"/>
    </source>
</evidence>
<dbReference type="InterPro" id="IPR006140">
    <property type="entry name" value="D-isomer_DH_NAD-bd"/>
</dbReference>
<feature type="domain" description="D-isomer specific 2-hydroxyacid dehydrogenase NAD-binding" evidence="5">
    <location>
        <begin position="131"/>
        <end position="278"/>
    </location>
</feature>
<dbReference type="Proteomes" id="UP000500826">
    <property type="component" value="Chromosome"/>
</dbReference>
<organism evidence="6 7">
    <name type="scientific">Ramlibacter terrae</name>
    <dbReference type="NCBI Taxonomy" id="2732511"/>
    <lineage>
        <taxon>Bacteria</taxon>
        <taxon>Pseudomonadati</taxon>
        <taxon>Pseudomonadota</taxon>
        <taxon>Betaproteobacteria</taxon>
        <taxon>Burkholderiales</taxon>
        <taxon>Comamonadaceae</taxon>
        <taxon>Ramlibacter</taxon>
    </lineage>
</organism>
<evidence type="ECO:0000313" key="6">
    <source>
        <dbReference type="EMBL" id="QJW85741.1"/>
    </source>
</evidence>
<gene>
    <name evidence="6" type="ORF">HK414_05665</name>
</gene>
<evidence type="ECO:0000256" key="2">
    <source>
        <dbReference type="ARBA" id="ARBA00023027"/>
    </source>
</evidence>
<dbReference type="SUPFAM" id="SSF51735">
    <property type="entry name" value="NAD(P)-binding Rossmann-fold domains"/>
    <property type="match status" value="1"/>
</dbReference>
<sequence length="336" mass="36698">MDILLLERLLPEAEAWLEARHSIAYRPELAVAEPSTLRKAIYKTQALVLPRKFVVTREVLDFAPLLKAVARLHGNTDNTDLEACRERRVRVIQSTTANVRSNAEYLLAGLLMLFRRGIAAPLVGDRHAPIRMGRELHGSVVGLLGLAPTAHALAIMLQSLGAKLIGYDPAVHHTAPIWARLRVQPVSLEQLMAQADAVSVQVLYASRYRGFLNAKVLAHCKPGQSWVGITRSALFDPHALAAALNDGRIEAALLDGAEAGFASRGSPLHALDNLMLTPRLSSHTREARLRASWYVAHRLHETLTAKSHTGFDALSQPLELDSLNSDNPATLPGPGR</sequence>
<feature type="domain" description="D-isomer specific 2-hydroxyacid dehydrogenase catalytic" evidence="4">
    <location>
        <begin position="3"/>
        <end position="303"/>
    </location>
</feature>
<reference evidence="6 7" key="2">
    <citation type="submission" date="2020-05" db="EMBL/GenBank/DDBJ databases">
        <authorList>
            <person name="Khan S.A."/>
            <person name="Jeon C.O."/>
            <person name="Chun B.H."/>
        </authorList>
    </citation>
    <scope>NUCLEOTIDE SEQUENCE [LARGE SCALE GENOMIC DNA]</scope>
    <source>
        <strain evidence="6 7">H242</strain>
    </source>
</reference>
<accession>A0ABX6P9X7</accession>
<proteinExistence type="inferred from homology"/>
<keyword evidence="7" id="KW-1185">Reference proteome</keyword>
<dbReference type="InterPro" id="IPR050223">
    <property type="entry name" value="D-isomer_2-hydroxyacid_DH"/>
</dbReference>